<name>A0ABQ5CJE1_9ASTR</name>
<reference evidence="1" key="1">
    <citation type="journal article" date="2022" name="Int. J. Mol. Sci.">
        <title>Draft Genome of Tanacetum Coccineum: Genomic Comparison of Closely Related Tanacetum-Family Plants.</title>
        <authorList>
            <person name="Yamashiro T."/>
            <person name="Shiraishi A."/>
            <person name="Nakayama K."/>
            <person name="Satake H."/>
        </authorList>
    </citation>
    <scope>NUCLEOTIDE SEQUENCE</scope>
</reference>
<sequence>MLAKGRAKDEASRWDKWIEVCLSSLEVVDEASMGYKTIATKALATPEQTATGKEISNPLIADSLLKTIRLSMHLVITMKH</sequence>
<keyword evidence="2" id="KW-1185">Reference proteome</keyword>
<accession>A0ABQ5CJE1</accession>
<dbReference type="Proteomes" id="UP001151760">
    <property type="component" value="Unassembled WGS sequence"/>
</dbReference>
<evidence type="ECO:0000313" key="1">
    <source>
        <dbReference type="EMBL" id="GJT27180.1"/>
    </source>
</evidence>
<proteinExistence type="predicted"/>
<dbReference type="EMBL" id="BQNB010014356">
    <property type="protein sequence ID" value="GJT27180.1"/>
    <property type="molecule type" value="Genomic_DNA"/>
</dbReference>
<organism evidence="1 2">
    <name type="scientific">Tanacetum coccineum</name>
    <dbReference type="NCBI Taxonomy" id="301880"/>
    <lineage>
        <taxon>Eukaryota</taxon>
        <taxon>Viridiplantae</taxon>
        <taxon>Streptophyta</taxon>
        <taxon>Embryophyta</taxon>
        <taxon>Tracheophyta</taxon>
        <taxon>Spermatophyta</taxon>
        <taxon>Magnoliopsida</taxon>
        <taxon>eudicotyledons</taxon>
        <taxon>Gunneridae</taxon>
        <taxon>Pentapetalae</taxon>
        <taxon>asterids</taxon>
        <taxon>campanulids</taxon>
        <taxon>Asterales</taxon>
        <taxon>Asteraceae</taxon>
        <taxon>Asteroideae</taxon>
        <taxon>Anthemideae</taxon>
        <taxon>Anthemidinae</taxon>
        <taxon>Tanacetum</taxon>
    </lineage>
</organism>
<reference evidence="1" key="2">
    <citation type="submission" date="2022-01" db="EMBL/GenBank/DDBJ databases">
        <authorList>
            <person name="Yamashiro T."/>
            <person name="Shiraishi A."/>
            <person name="Satake H."/>
            <person name="Nakayama K."/>
        </authorList>
    </citation>
    <scope>NUCLEOTIDE SEQUENCE</scope>
</reference>
<evidence type="ECO:0000313" key="2">
    <source>
        <dbReference type="Proteomes" id="UP001151760"/>
    </source>
</evidence>
<protein>
    <submittedName>
        <fullName evidence="1">Uncharacterized protein</fullName>
    </submittedName>
</protein>
<comment type="caution">
    <text evidence="1">The sequence shown here is derived from an EMBL/GenBank/DDBJ whole genome shotgun (WGS) entry which is preliminary data.</text>
</comment>
<gene>
    <name evidence="1" type="ORF">Tco_0907455</name>
</gene>